<name>A0A495BJ38_VOGIN</name>
<comment type="caution">
    <text evidence="1">The sequence shown here is derived from an EMBL/GenBank/DDBJ whole genome shotgun (WGS) entry which is preliminary data.</text>
</comment>
<dbReference type="AlphaFoldDB" id="A0A495BJ38"/>
<reference evidence="1 2" key="1">
    <citation type="submission" date="2018-10" db="EMBL/GenBank/DDBJ databases">
        <title>Genomic Encyclopedia of Type Strains, Phase IV (KMG-IV): sequencing the most valuable type-strain genomes for metagenomic binning, comparative biology and taxonomic classification.</title>
        <authorList>
            <person name="Goeker M."/>
        </authorList>
    </citation>
    <scope>NUCLEOTIDE SEQUENCE [LARGE SCALE GENOMIC DNA]</scope>
    <source>
        <strain evidence="1 2">DSM 3303</strain>
    </source>
</reference>
<dbReference type="GO" id="GO:0009253">
    <property type="term" value="P:peptidoglycan catabolic process"/>
    <property type="evidence" value="ECO:0007669"/>
    <property type="project" value="InterPro"/>
</dbReference>
<evidence type="ECO:0000313" key="1">
    <source>
        <dbReference type="EMBL" id="RKQ61357.1"/>
    </source>
</evidence>
<proteinExistence type="inferred from homology"/>
<gene>
    <name evidence="1" type="ORF">C8E02_1129</name>
</gene>
<dbReference type="InterPro" id="IPR023346">
    <property type="entry name" value="Lysozyme-like_dom_sf"/>
</dbReference>
<dbReference type="SUPFAM" id="SSF53955">
    <property type="entry name" value="Lysozyme-like"/>
    <property type="match status" value="1"/>
</dbReference>
<dbReference type="GO" id="GO:0044659">
    <property type="term" value="P:viral release from host cell by cytolysis"/>
    <property type="evidence" value="ECO:0007669"/>
    <property type="project" value="InterPro"/>
</dbReference>
<dbReference type="EMBL" id="RBID01000011">
    <property type="protein sequence ID" value="RKQ61357.1"/>
    <property type="molecule type" value="Genomic_DNA"/>
</dbReference>
<protein>
    <submittedName>
        <fullName evidence="1">Muramidase (Phage lysozyme)</fullName>
    </submittedName>
</protein>
<dbReference type="Gene3D" id="1.10.530.10">
    <property type="match status" value="1"/>
</dbReference>
<evidence type="ECO:0000313" key="2">
    <source>
        <dbReference type="Proteomes" id="UP000279384"/>
    </source>
</evidence>
<dbReference type="Proteomes" id="UP000279384">
    <property type="component" value="Unassembled WGS sequence"/>
</dbReference>
<sequence>MARISEQEAGGRNVLAFLDMIAVSELGRGLIAASDDGYNVIVGSTVKAPLLFSSYSDHPRRVIDLPKLGIKSSAAGRYQILARYYDAYRKQLGLSNFGAINQDRIALQLIRECRALDDIQRGNIATAISKCRSRWASLPGAGYGQNEHNAQTLLAVYEMAGGRLA</sequence>
<dbReference type="RefSeq" id="WP_047965450.1">
    <property type="nucleotide sequence ID" value="NZ_RBID01000011.1"/>
</dbReference>
<dbReference type="InterPro" id="IPR034691">
    <property type="entry name" value="Endolysin_lambda_type"/>
</dbReference>
<dbReference type="GO" id="GO:0003796">
    <property type="term" value="F:lysozyme activity"/>
    <property type="evidence" value="ECO:0007669"/>
    <property type="project" value="InterPro"/>
</dbReference>
<organism evidence="1 2">
    <name type="scientific">Vogesella indigofera</name>
    <name type="common">Pseudomonas indigofera</name>
    <dbReference type="NCBI Taxonomy" id="45465"/>
    <lineage>
        <taxon>Bacteria</taxon>
        <taxon>Pseudomonadati</taxon>
        <taxon>Pseudomonadota</taxon>
        <taxon>Betaproteobacteria</taxon>
        <taxon>Neisseriales</taxon>
        <taxon>Chromobacteriaceae</taxon>
        <taxon>Vogesella</taxon>
    </lineage>
</organism>
<dbReference type="HAMAP" id="MF_04109">
    <property type="entry name" value="ENDOLYSIN_LAMBDA"/>
    <property type="match status" value="1"/>
</dbReference>
<accession>A0A495BJ38</accession>
<dbReference type="CDD" id="cd00736">
    <property type="entry name" value="lambda_lys-like"/>
    <property type="match status" value="1"/>
</dbReference>